<keyword evidence="1" id="KW-0812">Transmembrane</keyword>
<evidence type="ECO:0000313" key="3">
    <source>
        <dbReference type="EMBL" id="GID11774.1"/>
    </source>
</evidence>
<organism evidence="3 4">
    <name type="scientific">Actinocatenispora rupis</name>
    <dbReference type="NCBI Taxonomy" id="519421"/>
    <lineage>
        <taxon>Bacteria</taxon>
        <taxon>Bacillati</taxon>
        <taxon>Actinomycetota</taxon>
        <taxon>Actinomycetes</taxon>
        <taxon>Micromonosporales</taxon>
        <taxon>Micromonosporaceae</taxon>
        <taxon>Actinocatenispora</taxon>
    </lineage>
</organism>
<keyword evidence="2" id="KW-0732">Signal</keyword>
<gene>
    <name evidence="3" type="ORF">Aru02nite_26630</name>
</gene>
<feature type="chain" id="PRO_5035307658" description="Tissue inhibitor of metalloproteinase" evidence="2">
    <location>
        <begin position="28"/>
        <end position="181"/>
    </location>
</feature>
<name>A0A8J3NDQ8_9ACTN</name>
<proteinExistence type="predicted"/>
<reference evidence="3" key="1">
    <citation type="submission" date="2021-01" db="EMBL/GenBank/DDBJ databases">
        <title>Whole genome shotgun sequence of Actinocatenispora rupis NBRC 107355.</title>
        <authorList>
            <person name="Komaki H."/>
            <person name="Tamura T."/>
        </authorList>
    </citation>
    <scope>NUCLEOTIDE SEQUENCE</scope>
    <source>
        <strain evidence="3">NBRC 107355</strain>
    </source>
</reference>
<dbReference type="InterPro" id="IPR008993">
    <property type="entry name" value="TIMP-like_OB-fold"/>
</dbReference>
<protein>
    <recommendedName>
        <fullName evidence="5">Tissue inhibitor of metalloproteinase</fullName>
    </recommendedName>
</protein>
<keyword evidence="1" id="KW-0472">Membrane</keyword>
<feature type="signal peptide" evidence="2">
    <location>
        <begin position="1"/>
        <end position="27"/>
    </location>
</feature>
<accession>A0A8J3NDQ8</accession>
<evidence type="ECO:0000256" key="2">
    <source>
        <dbReference type="SAM" id="SignalP"/>
    </source>
</evidence>
<dbReference type="PROSITE" id="PS51257">
    <property type="entry name" value="PROKAR_LIPOPROTEIN"/>
    <property type="match status" value="1"/>
</dbReference>
<evidence type="ECO:0000256" key="1">
    <source>
        <dbReference type="SAM" id="Phobius"/>
    </source>
</evidence>
<keyword evidence="4" id="KW-1185">Reference proteome</keyword>
<feature type="transmembrane region" description="Helical" evidence="1">
    <location>
        <begin position="157"/>
        <end position="176"/>
    </location>
</feature>
<dbReference type="Gene3D" id="2.40.50.120">
    <property type="match status" value="1"/>
</dbReference>
<evidence type="ECO:0000313" key="4">
    <source>
        <dbReference type="Proteomes" id="UP000612808"/>
    </source>
</evidence>
<comment type="caution">
    <text evidence="3">The sequence shown here is derived from an EMBL/GenBank/DDBJ whole genome shotgun (WGS) entry which is preliminary data.</text>
</comment>
<evidence type="ECO:0008006" key="5">
    <source>
        <dbReference type="Google" id="ProtNLM"/>
    </source>
</evidence>
<dbReference type="Proteomes" id="UP000612808">
    <property type="component" value="Unassembled WGS sequence"/>
</dbReference>
<dbReference type="AlphaFoldDB" id="A0A8J3NDQ8"/>
<dbReference type="EMBL" id="BOMB01000015">
    <property type="protein sequence ID" value="GID11774.1"/>
    <property type="molecule type" value="Genomic_DNA"/>
</dbReference>
<dbReference type="RefSeq" id="WP_203657781.1">
    <property type="nucleotide sequence ID" value="NZ_BAAAZM010000005.1"/>
</dbReference>
<keyword evidence="1" id="KW-1133">Transmembrane helix</keyword>
<sequence>MRIRAIAVIAVLIGAVGALGVAAPCAACSCADVPVAELTRTSTAVFSGTVRDVTDVDDVRLTTFAVGTVYRGAVHRTEAVASGTEGASCGLEVVPGRRYTVFVRRDAMFEAPTYGARFAAGLCDVRPGDVAPGPGRPPLAGANLARPPARYDTVGPAGLGAGLALVLLALPATLAWRGRRP</sequence>